<gene>
    <name evidence="15" type="primary">DBR1</name>
    <name evidence="15" type="ORF">K7432_012533</name>
</gene>
<comment type="cofactor">
    <cofactor evidence="1">
        <name>Mn(2+)</name>
        <dbReference type="ChEBI" id="CHEBI:29035"/>
    </cofactor>
</comment>
<comment type="cofactor">
    <cofactor evidence="2">
        <name>Zn(2+)</name>
        <dbReference type="ChEBI" id="CHEBI:29105"/>
    </cofactor>
</comment>
<comment type="cofactor">
    <cofactor evidence="3">
        <name>Fe(2+)</name>
        <dbReference type="ChEBI" id="CHEBI:29033"/>
    </cofactor>
</comment>
<dbReference type="Pfam" id="PF00149">
    <property type="entry name" value="Metallophos"/>
    <property type="match status" value="1"/>
</dbReference>
<evidence type="ECO:0000259" key="14">
    <source>
        <dbReference type="SMART" id="SM01124"/>
    </source>
</evidence>
<dbReference type="Pfam" id="PF05011">
    <property type="entry name" value="DBR1"/>
    <property type="match status" value="1"/>
</dbReference>
<dbReference type="SUPFAM" id="SSF56300">
    <property type="entry name" value="Metallo-dependent phosphatases"/>
    <property type="match status" value="1"/>
</dbReference>
<evidence type="ECO:0000313" key="16">
    <source>
        <dbReference type="Proteomes" id="UP001479436"/>
    </source>
</evidence>
<comment type="similarity">
    <text evidence="5">Belongs to the lariat debranching enzyme family.</text>
</comment>
<evidence type="ECO:0000256" key="2">
    <source>
        <dbReference type="ARBA" id="ARBA00001947"/>
    </source>
</evidence>
<dbReference type="InterPro" id="IPR041816">
    <property type="entry name" value="Dbr1_N"/>
</dbReference>
<name>A0ABR2WKL5_9FUNG</name>
<feature type="domain" description="Lariat debranching enzyme C-terminal" evidence="14">
    <location>
        <begin position="445"/>
        <end position="587"/>
    </location>
</feature>
<keyword evidence="8" id="KW-0378">Hydrolase</keyword>
<reference evidence="15 16" key="1">
    <citation type="submission" date="2023-04" db="EMBL/GenBank/DDBJ databases">
        <title>Genome of Basidiobolus ranarum AG-B5.</title>
        <authorList>
            <person name="Stajich J.E."/>
            <person name="Carter-House D."/>
            <person name="Gryganskyi A."/>
        </authorList>
    </citation>
    <scope>NUCLEOTIDE SEQUENCE [LARGE SCALE GENOMIC DNA]</scope>
    <source>
        <strain evidence="15 16">AG-B5</strain>
    </source>
</reference>
<comment type="caution">
    <text evidence="15">The sequence shown here is derived from an EMBL/GenBank/DDBJ whole genome shotgun (WGS) entry which is preliminary data.</text>
</comment>
<evidence type="ECO:0000256" key="13">
    <source>
        <dbReference type="SAM" id="MobiDB-lite"/>
    </source>
</evidence>
<dbReference type="PANTHER" id="PTHR12849:SF0">
    <property type="entry name" value="LARIAT DEBRANCHING ENZYME"/>
    <property type="match status" value="1"/>
</dbReference>
<keyword evidence="9" id="KW-0862">Zinc</keyword>
<evidence type="ECO:0000256" key="1">
    <source>
        <dbReference type="ARBA" id="ARBA00001936"/>
    </source>
</evidence>
<dbReference type="CDD" id="cd00844">
    <property type="entry name" value="MPP_Dbr1_N"/>
    <property type="match status" value="1"/>
</dbReference>
<keyword evidence="7" id="KW-0479">Metal-binding</keyword>
<dbReference type="Gene3D" id="3.60.21.10">
    <property type="match status" value="1"/>
</dbReference>
<feature type="compositionally biased region" description="Basic and acidic residues" evidence="13">
    <location>
        <begin position="393"/>
        <end position="404"/>
    </location>
</feature>
<dbReference type="InterPro" id="IPR004843">
    <property type="entry name" value="Calcineurin-like_PHP"/>
</dbReference>
<evidence type="ECO:0000256" key="5">
    <source>
        <dbReference type="ARBA" id="ARBA00006045"/>
    </source>
</evidence>
<organism evidence="15 16">
    <name type="scientific">Basidiobolus ranarum</name>
    <dbReference type="NCBI Taxonomy" id="34480"/>
    <lineage>
        <taxon>Eukaryota</taxon>
        <taxon>Fungi</taxon>
        <taxon>Fungi incertae sedis</taxon>
        <taxon>Zoopagomycota</taxon>
        <taxon>Entomophthoromycotina</taxon>
        <taxon>Basidiobolomycetes</taxon>
        <taxon>Basidiobolales</taxon>
        <taxon>Basidiobolaceae</taxon>
        <taxon>Basidiobolus</taxon>
    </lineage>
</organism>
<evidence type="ECO:0000256" key="4">
    <source>
        <dbReference type="ARBA" id="ARBA00004123"/>
    </source>
</evidence>
<dbReference type="Proteomes" id="UP001479436">
    <property type="component" value="Unassembled WGS sequence"/>
</dbReference>
<keyword evidence="6" id="KW-0507">mRNA processing</keyword>
<evidence type="ECO:0000256" key="11">
    <source>
        <dbReference type="ARBA" id="ARBA00023211"/>
    </source>
</evidence>
<dbReference type="EMBL" id="JASJQH010001102">
    <property type="protein sequence ID" value="KAK9762068.1"/>
    <property type="molecule type" value="Genomic_DNA"/>
</dbReference>
<evidence type="ECO:0000256" key="6">
    <source>
        <dbReference type="ARBA" id="ARBA00022664"/>
    </source>
</evidence>
<feature type="region of interest" description="Disordered" evidence="13">
    <location>
        <begin position="243"/>
        <end position="270"/>
    </location>
</feature>
<dbReference type="PANTHER" id="PTHR12849">
    <property type="entry name" value="RNA LARIAT DEBRANCHING ENZYME"/>
    <property type="match status" value="1"/>
</dbReference>
<feature type="non-terminal residue" evidence="15">
    <location>
        <position position="591"/>
    </location>
</feature>
<keyword evidence="12" id="KW-0539">Nucleus</keyword>
<evidence type="ECO:0000256" key="3">
    <source>
        <dbReference type="ARBA" id="ARBA00001954"/>
    </source>
</evidence>
<comment type="subcellular location">
    <subcellularLocation>
        <location evidence="4">Nucleus</location>
    </subcellularLocation>
</comment>
<keyword evidence="10" id="KW-0408">Iron</keyword>
<evidence type="ECO:0000256" key="9">
    <source>
        <dbReference type="ARBA" id="ARBA00022833"/>
    </source>
</evidence>
<evidence type="ECO:0000256" key="7">
    <source>
        <dbReference type="ARBA" id="ARBA00022723"/>
    </source>
</evidence>
<accession>A0ABR2WKL5</accession>
<dbReference type="SMART" id="SM01124">
    <property type="entry name" value="DBR1"/>
    <property type="match status" value="1"/>
</dbReference>
<evidence type="ECO:0000256" key="10">
    <source>
        <dbReference type="ARBA" id="ARBA00023004"/>
    </source>
</evidence>
<keyword evidence="16" id="KW-1185">Reference proteome</keyword>
<keyword evidence="11" id="KW-0464">Manganese</keyword>
<evidence type="ECO:0000313" key="15">
    <source>
        <dbReference type="EMBL" id="KAK9762068.1"/>
    </source>
</evidence>
<sequence>MKVAIEGCCHGELDKIYATIEHLQEVEGVTVDLLLICGDFQSIRNEADMDCLSCPPKYRQLGTFWEYYTGLKTAPIPTIFIGGNHEASNYLTELYHGGWVCKNIYYLGAAGVINFGGLRIGGLSGIYKREDFFKGHHEAPPYTAQDLRSVYHVRRYDIEKLLQIKQPLDIFLSHDWPRGIEQHGDVHSLLRRKPFFRDEVRTNTLGSPANEDILNTIMPRYWFSAHLHVKFAALVRHRSSIGHELPPASRSTRSSSHDAQPHVQLPQNPDEIMLDEELSPTETKNPDEIILDVELDGLQTKNPDEITLDELDLLECKNPDEIILEEEINTMEVGNPEEIMLDEAFDEPEASAGHTDILSHGSTVDDAHSHTSSVEGGHLSKISATNLASDNDVNSKNEQDKPSEIRVMTNPDEINLDDSDAEADSVPQLQSNAIPSDAPLKNHSILSDDQPPTTKFLALDKCLPRRDFLQVVDIPSDPNVPKEFRYDAEWLAITKSTQEYLTLSRYQTPMPDRHTLSQSVAKNFSWIQENLNSTALKIPDNFEVIAPPFSPMKSLALHSAERVDLQRVFNNPQTETFCNLIQIENKIAKLS</sequence>
<feature type="region of interest" description="Disordered" evidence="13">
    <location>
        <begin position="348"/>
        <end position="407"/>
    </location>
</feature>
<evidence type="ECO:0000256" key="8">
    <source>
        <dbReference type="ARBA" id="ARBA00022801"/>
    </source>
</evidence>
<proteinExistence type="inferred from homology"/>
<feature type="compositionally biased region" description="Polar residues" evidence="13">
    <location>
        <begin position="382"/>
        <end position="392"/>
    </location>
</feature>
<dbReference type="InterPro" id="IPR007708">
    <property type="entry name" value="DBR1_C"/>
</dbReference>
<dbReference type="InterPro" id="IPR029052">
    <property type="entry name" value="Metallo-depent_PP-like"/>
</dbReference>
<evidence type="ECO:0000256" key="12">
    <source>
        <dbReference type="ARBA" id="ARBA00023242"/>
    </source>
</evidence>
<protein>
    <submittedName>
        <fullName evidence="15">Lariat debranching enzyme</fullName>
    </submittedName>
</protein>